<keyword evidence="3 5" id="KW-0863">Zinc-finger</keyword>
<keyword evidence="4 6" id="KW-0862">Zinc</keyword>
<dbReference type="PANTHER" id="PTHR31669:SF88">
    <property type="entry name" value="PROTEIN FAR1-RELATED SEQUENCE"/>
    <property type="match status" value="1"/>
</dbReference>
<comment type="caution">
    <text evidence="8">The sequence shown here is derived from an EMBL/GenBank/DDBJ whole genome shotgun (WGS) entry which is preliminary data.</text>
</comment>
<dbReference type="PANTHER" id="PTHR31669">
    <property type="entry name" value="PROTEIN FAR1-RELATED SEQUENCE 10-RELATED"/>
    <property type="match status" value="1"/>
</dbReference>
<evidence type="ECO:0000259" key="7">
    <source>
        <dbReference type="PROSITE" id="PS50966"/>
    </source>
</evidence>
<comment type="similarity">
    <text evidence="1 6">Belongs to the FHY3/FAR1 family.</text>
</comment>
<comment type="function">
    <text evidence="6">Putative transcription activator involved in regulating light control of development.</text>
</comment>
<organism evidence="8 9">
    <name type="scientific">Xanthoceras sorbifolium</name>
    <dbReference type="NCBI Taxonomy" id="99658"/>
    <lineage>
        <taxon>Eukaryota</taxon>
        <taxon>Viridiplantae</taxon>
        <taxon>Streptophyta</taxon>
        <taxon>Embryophyta</taxon>
        <taxon>Tracheophyta</taxon>
        <taxon>Spermatophyta</taxon>
        <taxon>Magnoliopsida</taxon>
        <taxon>eudicotyledons</taxon>
        <taxon>Gunneridae</taxon>
        <taxon>Pentapetalae</taxon>
        <taxon>rosids</taxon>
        <taxon>malvids</taxon>
        <taxon>Sapindales</taxon>
        <taxon>Sapindaceae</taxon>
        <taxon>Xanthoceroideae</taxon>
        <taxon>Xanthoceras</taxon>
    </lineage>
</organism>
<dbReference type="InterPro" id="IPR006564">
    <property type="entry name" value="Znf_PMZ"/>
</dbReference>
<dbReference type="SMART" id="SM00575">
    <property type="entry name" value="ZnF_PMZ"/>
    <property type="match status" value="1"/>
</dbReference>
<evidence type="ECO:0000256" key="3">
    <source>
        <dbReference type="ARBA" id="ARBA00022771"/>
    </source>
</evidence>
<keyword evidence="2 6" id="KW-0479">Metal-binding</keyword>
<dbReference type="PROSITE" id="PS50966">
    <property type="entry name" value="ZF_SWIM"/>
    <property type="match status" value="1"/>
</dbReference>
<evidence type="ECO:0000313" key="9">
    <source>
        <dbReference type="Proteomes" id="UP000827721"/>
    </source>
</evidence>
<dbReference type="EMBL" id="JAFEMO010000003">
    <property type="protein sequence ID" value="KAH7574110.1"/>
    <property type="molecule type" value="Genomic_DNA"/>
</dbReference>
<dbReference type="Proteomes" id="UP000827721">
    <property type="component" value="Unassembled WGS sequence"/>
</dbReference>
<name>A0ABQ8IBX5_9ROSI</name>
<dbReference type="Pfam" id="PF03101">
    <property type="entry name" value="FAR1"/>
    <property type="match status" value="1"/>
</dbReference>
<dbReference type="InterPro" id="IPR004330">
    <property type="entry name" value="FAR1_DNA_bnd_dom"/>
</dbReference>
<evidence type="ECO:0000256" key="6">
    <source>
        <dbReference type="RuleBase" id="RU367018"/>
    </source>
</evidence>
<reference evidence="8 9" key="1">
    <citation type="submission" date="2021-02" db="EMBL/GenBank/DDBJ databases">
        <title>Plant Genome Project.</title>
        <authorList>
            <person name="Zhang R.-G."/>
        </authorList>
    </citation>
    <scope>NUCLEOTIDE SEQUENCE [LARGE SCALE GENOMIC DNA]</scope>
    <source>
        <tissue evidence="8">Leaves</tissue>
    </source>
</reference>
<evidence type="ECO:0000256" key="5">
    <source>
        <dbReference type="PROSITE-ProRule" id="PRU00325"/>
    </source>
</evidence>
<evidence type="ECO:0000256" key="2">
    <source>
        <dbReference type="ARBA" id="ARBA00022723"/>
    </source>
</evidence>
<evidence type="ECO:0000256" key="4">
    <source>
        <dbReference type="ARBA" id="ARBA00022833"/>
    </source>
</evidence>
<gene>
    <name evidence="8" type="ORF">JRO89_XS03G0253200</name>
</gene>
<evidence type="ECO:0000313" key="8">
    <source>
        <dbReference type="EMBL" id="KAH7574110.1"/>
    </source>
</evidence>
<protein>
    <recommendedName>
        <fullName evidence="6">Protein FAR1-RELATED SEQUENCE</fullName>
    </recommendedName>
</protein>
<accession>A0ABQ8IBX5</accession>
<keyword evidence="9" id="KW-1185">Reference proteome</keyword>
<evidence type="ECO:0000256" key="1">
    <source>
        <dbReference type="ARBA" id="ARBA00005889"/>
    </source>
</evidence>
<dbReference type="InterPro" id="IPR031052">
    <property type="entry name" value="FHY3/FAR1"/>
</dbReference>
<dbReference type="InterPro" id="IPR007527">
    <property type="entry name" value="Znf_SWIM"/>
</dbReference>
<feature type="domain" description="SWIM-type" evidence="7">
    <location>
        <begin position="289"/>
        <end position="325"/>
    </location>
</feature>
<dbReference type="Pfam" id="PF04434">
    <property type="entry name" value="SWIM"/>
    <property type="match status" value="1"/>
</dbReference>
<proteinExistence type="inferred from homology"/>
<comment type="subcellular location">
    <subcellularLocation>
        <location evidence="6">Nucleus</location>
    </subcellularLocation>
</comment>
<keyword evidence="6" id="KW-0539">Nucleus</keyword>
<sequence>MQSTRVSSSSRKIYETSVSPSVTGAISLKRQLGAVTQHPPILISFSDSNLRSVNPTLMDEVLMWVGNWLEIAFCWMEEVCLNSEPVFDEGDEYEADGDCSMEHDDQAGETHMKKQPSQPTVGLEFDSFDEAYDFYNVYAKERGFGIRVSNSWFRSKRKERYRAKLSCSSAGFKKKSEANNPRPETRTGCPAMIVIRLMDSKRWRIVEVELEHNHPLNPQIKRFYKSHKKMILAAKKAQPLPLPVTEIHTIKLYRTAVVDAACNGCATVDAREVKERVEVEGNEKEVRNYEVLYETSQVDIRCICSLFNYKGYLCRHALNVLNYNGVEEIPSRYILPRWSKDFKCRYLLNHGFNNNDVYNPIYWSNHLYKRAIPIVEEGAQSVDHYRVALHELEELLNRFNIVEDNLL</sequence>